<evidence type="ECO:0000259" key="6">
    <source>
        <dbReference type="Pfam" id="PF14759"/>
    </source>
</evidence>
<dbReference type="SUPFAM" id="SSF51905">
    <property type="entry name" value="FAD/NAD(P)-binding domain"/>
    <property type="match status" value="2"/>
</dbReference>
<dbReference type="GO" id="GO:0051213">
    <property type="term" value="F:dioxygenase activity"/>
    <property type="evidence" value="ECO:0007669"/>
    <property type="project" value="UniProtKB-KW"/>
</dbReference>
<dbReference type="InterPro" id="IPR028202">
    <property type="entry name" value="Reductase_C"/>
</dbReference>
<evidence type="ECO:0000313" key="8">
    <source>
        <dbReference type="Proteomes" id="UP000256913"/>
    </source>
</evidence>
<dbReference type="PANTHER" id="PTHR43557:SF2">
    <property type="entry name" value="RIESKE DOMAIN-CONTAINING PROTEIN-RELATED"/>
    <property type="match status" value="1"/>
</dbReference>
<dbReference type="Gene3D" id="3.50.50.60">
    <property type="entry name" value="FAD/NAD(P)-binding domain"/>
    <property type="match status" value="2"/>
</dbReference>
<keyword evidence="7" id="KW-0223">Dioxygenase</keyword>
<keyword evidence="3" id="KW-0274">FAD</keyword>
<feature type="domain" description="Reductase C-terminal" evidence="6">
    <location>
        <begin position="321"/>
        <end position="415"/>
    </location>
</feature>
<name>A0A3D9ZCM8_9ACTN</name>
<reference evidence="7 8" key="1">
    <citation type="submission" date="2018-08" db="EMBL/GenBank/DDBJ databases">
        <title>Sequencing the genomes of 1000 actinobacteria strains.</title>
        <authorList>
            <person name="Klenk H.-P."/>
        </authorList>
    </citation>
    <scope>NUCLEOTIDE SEQUENCE [LARGE SCALE GENOMIC DNA]</scope>
    <source>
        <strain evidence="7 8">DSM 44099</strain>
    </source>
</reference>
<dbReference type="InterPro" id="IPR036188">
    <property type="entry name" value="FAD/NAD-bd_sf"/>
</dbReference>
<proteinExistence type="predicted"/>
<comment type="cofactor">
    <cofactor evidence="1">
        <name>FAD</name>
        <dbReference type="ChEBI" id="CHEBI:57692"/>
    </cofactor>
</comment>
<organism evidence="7 8">
    <name type="scientific">Asanoa ferruginea</name>
    <dbReference type="NCBI Taxonomy" id="53367"/>
    <lineage>
        <taxon>Bacteria</taxon>
        <taxon>Bacillati</taxon>
        <taxon>Actinomycetota</taxon>
        <taxon>Actinomycetes</taxon>
        <taxon>Micromonosporales</taxon>
        <taxon>Micromonosporaceae</taxon>
        <taxon>Asanoa</taxon>
    </lineage>
</organism>
<dbReference type="InterPro" id="IPR023753">
    <property type="entry name" value="FAD/NAD-binding_dom"/>
</dbReference>
<dbReference type="PRINTS" id="PR00368">
    <property type="entry name" value="FADPNR"/>
</dbReference>
<dbReference type="RefSeq" id="WP_116066067.1">
    <property type="nucleotide sequence ID" value="NZ_BONB01000027.1"/>
</dbReference>
<dbReference type="SUPFAM" id="SSF55424">
    <property type="entry name" value="FAD/NAD-linked reductases, dimerisation (C-terminal) domain"/>
    <property type="match status" value="1"/>
</dbReference>
<dbReference type="GO" id="GO:0005737">
    <property type="term" value="C:cytoplasm"/>
    <property type="evidence" value="ECO:0007669"/>
    <property type="project" value="TreeGrafter"/>
</dbReference>
<accession>A0A3D9ZCM8</accession>
<gene>
    <name evidence="7" type="ORF">DFJ67_0127</name>
</gene>
<evidence type="ECO:0000256" key="3">
    <source>
        <dbReference type="ARBA" id="ARBA00022827"/>
    </source>
</evidence>
<dbReference type="Gene3D" id="3.30.390.30">
    <property type="match status" value="1"/>
</dbReference>
<dbReference type="PANTHER" id="PTHR43557">
    <property type="entry name" value="APOPTOSIS-INDUCING FACTOR 1"/>
    <property type="match status" value="1"/>
</dbReference>
<keyword evidence="2" id="KW-0285">Flavoprotein</keyword>
<dbReference type="InterPro" id="IPR050446">
    <property type="entry name" value="FAD-oxidoreductase/Apoptosis"/>
</dbReference>
<dbReference type="OrthoDB" id="1145at2"/>
<comment type="caution">
    <text evidence="7">The sequence shown here is derived from an EMBL/GenBank/DDBJ whole genome shotgun (WGS) entry which is preliminary data.</text>
</comment>
<dbReference type="EMBL" id="QUMQ01000001">
    <property type="protein sequence ID" value="REF94212.1"/>
    <property type="molecule type" value="Genomic_DNA"/>
</dbReference>
<dbReference type="Pfam" id="PF07992">
    <property type="entry name" value="Pyr_redox_2"/>
    <property type="match status" value="1"/>
</dbReference>
<protein>
    <submittedName>
        <fullName evidence="7">3-phenylpropionate/trans-cinnamate dioxygenase ferredoxin reductase subunit</fullName>
    </submittedName>
</protein>
<evidence type="ECO:0000256" key="4">
    <source>
        <dbReference type="ARBA" id="ARBA00023002"/>
    </source>
</evidence>
<keyword evidence="8" id="KW-1185">Reference proteome</keyword>
<sequence length="417" mass="45030">MSDQFVIVGASLAGARAASTLREEGFDGGIVLVGAEDDLPYERPPLSKGYLLGKKERQKAFVHDAAFYEQQRIELRLGTRATAIDPAGHQVTLDSGESLPYRKLLLATGSSPRTLELPGGEARRIHYLRTIEQSEALGATLRAGDPVVVIGAGWIGLEIAAAARHYGCDVTVVETDRAPLRQVLGDEVGAVFRALHEAHGVEFHFDTQVRAFGALGDRLTHAVLDDNVEVPASAAVIAVGISPNVELARSAGLRVDDGVVTDAALRTSDPDIHACGDVASSYHPLAHEHIRVEHWANALNGGPAAARSMLGHDVSYDRLPYFFTDQYDLGMEMAGWFPRGGYDRVVFRGDPSIVDGKAPEFVAFWTRRGHVLAGMNVNVWDVQDDIQKLVRAGYTGKDVDLDRLADPSVPLDTLLDG</sequence>
<feature type="domain" description="FAD/NAD(P)-binding" evidence="5">
    <location>
        <begin position="4"/>
        <end position="300"/>
    </location>
</feature>
<dbReference type="PRINTS" id="PR00411">
    <property type="entry name" value="PNDRDTASEI"/>
</dbReference>
<evidence type="ECO:0000256" key="2">
    <source>
        <dbReference type="ARBA" id="ARBA00022630"/>
    </source>
</evidence>
<dbReference type="Pfam" id="PF14759">
    <property type="entry name" value="Reductase_C"/>
    <property type="match status" value="1"/>
</dbReference>
<keyword evidence="4" id="KW-0560">Oxidoreductase</keyword>
<evidence type="ECO:0000259" key="5">
    <source>
        <dbReference type="Pfam" id="PF07992"/>
    </source>
</evidence>
<evidence type="ECO:0000313" key="7">
    <source>
        <dbReference type="EMBL" id="REF94212.1"/>
    </source>
</evidence>
<dbReference type="GO" id="GO:0016651">
    <property type="term" value="F:oxidoreductase activity, acting on NAD(P)H"/>
    <property type="evidence" value="ECO:0007669"/>
    <property type="project" value="TreeGrafter"/>
</dbReference>
<evidence type="ECO:0000256" key="1">
    <source>
        <dbReference type="ARBA" id="ARBA00001974"/>
    </source>
</evidence>
<dbReference type="Proteomes" id="UP000256913">
    <property type="component" value="Unassembled WGS sequence"/>
</dbReference>
<dbReference type="InterPro" id="IPR016156">
    <property type="entry name" value="FAD/NAD-linked_Rdtase_dimer_sf"/>
</dbReference>
<dbReference type="AlphaFoldDB" id="A0A3D9ZCM8"/>